<dbReference type="EMBL" id="CAJOBC010037753">
    <property type="protein sequence ID" value="CAF4126800.1"/>
    <property type="molecule type" value="Genomic_DNA"/>
</dbReference>
<dbReference type="EMBL" id="CAJNOQ010012510">
    <property type="protein sequence ID" value="CAF1301594.1"/>
    <property type="molecule type" value="Genomic_DNA"/>
</dbReference>
<dbReference type="OrthoDB" id="10044729at2759"/>
<dbReference type="Proteomes" id="UP000663829">
    <property type="component" value="Unassembled WGS sequence"/>
</dbReference>
<reference evidence="1" key="1">
    <citation type="submission" date="2021-02" db="EMBL/GenBank/DDBJ databases">
        <authorList>
            <person name="Nowell W R."/>
        </authorList>
    </citation>
    <scope>NUCLEOTIDE SEQUENCE</scope>
</reference>
<evidence type="ECO:0000313" key="2">
    <source>
        <dbReference type="EMBL" id="CAF4126800.1"/>
    </source>
</evidence>
<protein>
    <recommendedName>
        <fullName evidence="4">Reverse transcriptase domain-containing protein</fullName>
    </recommendedName>
</protein>
<evidence type="ECO:0000313" key="3">
    <source>
        <dbReference type="Proteomes" id="UP000663829"/>
    </source>
</evidence>
<proteinExistence type="predicted"/>
<organism evidence="1 3">
    <name type="scientific">Didymodactylos carnosus</name>
    <dbReference type="NCBI Taxonomy" id="1234261"/>
    <lineage>
        <taxon>Eukaryota</taxon>
        <taxon>Metazoa</taxon>
        <taxon>Spiralia</taxon>
        <taxon>Gnathifera</taxon>
        <taxon>Rotifera</taxon>
        <taxon>Eurotatoria</taxon>
        <taxon>Bdelloidea</taxon>
        <taxon>Philodinida</taxon>
        <taxon>Philodinidae</taxon>
        <taxon>Didymodactylos</taxon>
    </lineage>
</organism>
<comment type="caution">
    <text evidence="1">The sequence shown here is derived from an EMBL/GenBank/DDBJ whole genome shotgun (WGS) entry which is preliminary data.</text>
</comment>
<dbReference type="Proteomes" id="UP000681722">
    <property type="component" value="Unassembled WGS sequence"/>
</dbReference>
<accession>A0A815DJ17</accession>
<evidence type="ECO:0000313" key="1">
    <source>
        <dbReference type="EMBL" id="CAF1301594.1"/>
    </source>
</evidence>
<dbReference type="AlphaFoldDB" id="A0A815DJ17"/>
<keyword evidence="3" id="KW-1185">Reference proteome</keyword>
<sequence length="213" mass="24811">MSFIPKGNNIWRFVRPTFHHCAPPFRGLTTTSGVIKDHQKIVDILADFYEKHFEAPVHDPNVLAHAEAIEAYKNVFYIPNCPLEKITMEEVEFTWKRTRKKKSTDSEGTSAFVLKQLPDEYLNILTYDFNKIAQLGSVLKLSKHGKVICLSKDGMYPVVNKLRPISLLSNFGKWFERVIHNRILRWYKGMDICVDEQSGFFRPKEGCKHEFFL</sequence>
<gene>
    <name evidence="1" type="ORF">GPM918_LOCUS28548</name>
    <name evidence="2" type="ORF">SRO942_LOCUS29056</name>
</gene>
<name>A0A815DJ17_9BILA</name>
<evidence type="ECO:0008006" key="4">
    <source>
        <dbReference type="Google" id="ProtNLM"/>
    </source>
</evidence>